<organism evidence="2 3">
    <name type="scientific">Chromobacterium violaceum</name>
    <dbReference type="NCBI Taxonomy" id="536"/>
    <lineage>
        <taxon>Bacteria</taxon>
        <taxon>Pseudomonadati</taxon>
        <taxon>Pseudomonadota</taxon>
        <taxon>Betaproteobacteria</taxon>
        <taxon>Neisseriales</taxon>
        <taxon>Chromobacteriaceae</taxon>
        <taxon>Chromobacterium</taxon>
    </lineage>
</organism>
<reference evidence="2 3" key="1">
    <citation type="submission" date="2018-12" db="EMBL/GenBank/DDBJ databases">
        <authorList>
            <consortium name="Pathogen Informatics"/>
        </authorList>
    </citation>
    <scope>NUCLEOTIDE SEQUENCE [LARGE SCALE GENOMIC DNA]</scope>
    <source>
        <strain evidence="2 3">NCTC9695</strain>
    </source>
</reference>
<evidence type="ECO:0000256" key="1">
    <source>
        <dbReference type="SAM" id="Coils"/>
    </source>
</evidence>
<dbReference type="EMBL" id="LR134182">
    <property type="protein sequence ID" value="VEB41386.1"/>
    <property type="molecule type" value="Genomic_DNA"/>
</dbReference>
<evidence type="ECO:0000313" key="2">
    <source>
        <dbReference type="EMBL" id="VEB41386.1"/>
    </source>
</evidence>
<dbReference type="Proteomes" id="UP000275777">
    <property type="component" value="Chromosome"/>
</dbReference>
<proteinExistence type="predicted"/>
<keyword evidence="1" id="KW-0175">Coiled coil</keyword>
<dbReference type="AlphaFoldDB" id="A0A447T8Y7"/>
<feature type="coiled-coil region" evidence="1">
    <location>
        <begin position="14"/>
        <end position="51"/>
    </location>
</feature>
<accession>A0A447T8Y7</accession>
<gene>
    <name evidence="2" type="ORF">NCTC9695_01813</name>
</gene>
<evidence type="ECO:0000313" key="3">
    <source>
        <dbReference type="Proteomes" id="UP000275777"/>
    </source>
</evidence>
<sequence>MSQRQEKLQKEMWEEIHKEKHEKALEELRTIKNKLDTMNKDSDEYRKLEAEYNQKYQSAEEFFMIYYES</sequence>
<protein>
    <submittedName>
        <fullName evidence="2">Uncharacterized protein</fullName>
    </submittedName>
</protein>
<name>A0A447T8Y7_CHRVL</name>